<dbReference type="RefSeq" id="WP_345512320.1">
    <property type="nucleotide sequence ID" value="NZ_BAAAXD010000015.1"/>
</dbReference>
<organism evidence="2 3">
    <name type="scientific">Streptomyces yanii</name>
    <dbReference type="NCBI Taxonomy" id="78510"/>
    <lineage>
        <taxon>Bacteria</taxon>
        <taxon>Bacillati</taxon>
        <taxon>Actinomycetota</taxon>
        <taxon>Actinomycetes</taxon>
        <taxon>Kitasatosporales</taxon>
        <taxon>Streptomycetaceae</taxon>
        <taxon>Streptomyces</taxon>
    </lineage>
</organism>
<dbReference type="EMBL" id="JBHMCG010000209">
    <property type="protein sequence ID" value="MFB9579133.1"/>
    <property type="molecule type" value="Genomic_DNA"/>
</dbReference>
<comment type="caution">
    <text evidence="2">The sequence shown here is derived from an EMBL/GenBank/DDBJ whole genome shotgun (WGS) entry which is preliminary data.</text>
</comment>
<proteinExistence type="predicted"/>
<evidence type="ECO:0000313" key="2">
    <source>
        <dbReference type="EMBL" id="MFB9579133.1"/>
    </source>
</evidence>
<evidence type="ECO:0000256" key="1">
    <source>
        <dbReference type="SAM" id="MobiDB-lite"/>
    </source>
</evidence>
<evidence type="ECO:0000313" key="3">
    <source>
        <dbReference type="Proteomes" id="UP001589710"/>
    </source>
</evidence>
<dbReference type="Pfam" id="PF19698">
    <property type="entry name" value="DUF6197"/>
    <property type="match status" value="1"/>
</dbReference>
<protein>
    <submittedName>
        <fullName evidence="2">Uncharacterized protein</fullName>
    </submittedName>
</protein>
<accession>A0ABV5RMN3</accession>
<name>A0ABV5RMN3_9ACTN</name>
<gene>
    <name evidence="2" type="ORF">ACFFTL_44520</name>
</gene>
<sequence length="205" mass="22372">MFPGNTAHRTTEQARAATQRAPFPAPPSDVDVDAVQLVRDIEQYLAARTRTTAHPLVTKTTQELIAEALGTQAPATAPALELPGRVLRILPDWILAFPIVRHRHGGARQVTVAEHLELTALVIERYGWAQGTHRTRSGRRCILGAQAVLYRLGIGDETTVAAAGQRLQAVLTKRGCTLTYAQWNDMPGRTESEVLALIRTASRTA</sequence>
<keyword evidence="3" id="KW-1185">Reference proteome</keyword>
<feature type="region of interest" description="Disordered" evidence="1">
    <location>
        <begin position="1"/>
        <end position="28"/>
    </location>
</feature>
<reference evidence="2 3" key="1">
    <citation type="submission" date="2024-09" db="EMBL/GenBank/DDBJ databases">
        <authorList>
            <person name="Sun Q."/>
            <person name="Mori K."/>
        </authorList>
    </citation>
    <scope>NUCLEOTIDE SEQUENCE [LARGE SCALE GENOMIC DNA]</scope>
    <source>
        <strain evidence="2 3">JCM 3331</strain>
    </source>
</reference>
<dbReference type="Proteomes" id="UP001589710">
    <property type="component" value="Unassembled WGS sequence"/>
</dbReference>
<dbReference type="InterPro" id="IPR045677">
    <property type="entry name" value="DUF6197"/>
</dbReference>